<dbReference type="GO" id="GO:0003677">
    <property type="term" value="F:DNA binding"/>
    <property type="evidence" value="ECO:0007669"/>
    <property type="project" value="InterPro"/>
</dbReference>
<dbReference type="InterPro" id="IPR036388">
    <property type="entry name" value="WH-like_DNA-bd_sf"/>
</dbReference>
<dbReference type="InterPro" id="IPR027417">
    <property type="entry name" value="P-loop_NTPase"/>
</dbReference>
<feature type="coiled-coil region" evidence="1">
    <location>
        <begin position="605"/>
        <end position="632"/>
    </location>
</feature>
<keyword evidence="1" id="KW-0175">Coiled coil</keyword>
<comment type="caution">
    <text evidence="2">The sequence shown here is derived from an EMBL/GenBank/DDBJ whole genome shotgun (WGS) entry which is preliminary data.</text>
</comment>
<dbReference type="SUPFAM" id="SSF46894">
    <property type="entry name" value="C-terminal effector domain of the bipartite response regulators"/>
    <property type="match status" value="1"/>
</dbReference>
<dbReference type="InterPro" id="IPR051677">
    <property type="entry name" value="AfsR-DnrI-RedD_regulator"/>
</dbReference>
<keyword evidence="3" id="KW-1185">Reference proteome</keyword>
<dbReference type="Gene3D" id="1.10.10.10">
    <property type="entry name" value="Winged helix-like DNA-binding domain superfamily/Winged helix DNA-binding domain"/>
    <property type="match status" value="1"/>
</dbReference>
<reference evidence="2 3" key="1">
    <citation type="submission" date="2013-12" db="EMBL/GenBank/DDBJ databases">
        <title>Comparative genomics of Petrotoga isolates.</title>
        <authorList>
            <person name="Nesbo C.L."/>
            <person name="Charchuk R."/>
            <person name="Chow K."/>
        </authorList>
    </citation>
    <scope>NUCLEOTIDE SEQUENCE [LARGE SCALE GENOMIC DNA]</scope>
    <source>
        <strain evidence="2 3">DSM 14811</strain>
    </source>
</reference>
<proteinExistence type="predicted"/>
<evidence type="ECO:0000256" key="1">
    <source>
        <dbReference type="SAM" id="Coils"/>
    </source>
</evidence>
<dbReference type="PANTHER" id="PTHR35807">
    <property type="entry name" value="TRANSCRIPTIONAL REGULATOR REDD-RELATED"/>
    <property type="match status" value="1"/>
</dbReference>
<dbReference type="Gene3D" id="3.40.50.300">
    <property type="entry name" value="P-loop containing nucleotide triphosphate hydrolases"/>
    <property type="match status" value="1"/>
</dbReference>
<accession>A0A2K1PER0</accession>
<evidence type="ECO:0000313" key="2">
    <source>
        <dbReference type="EMBL" id="PNS01238.1"/>
    </source>
</evidence>
<dbReference type="SMART" id="SM00028">
    <property type="entry name" value="TPR"/>
    <property type="match status" value="6"/>
</dbReference>
<dbReference type="EMBL" id="AZRN01000004">
    <property type="protein sequence ID" value="PNS01238.1"/>
    <property type="molecule type" value="Genomic_DNA"/>
</dbReference>
<name>A0A2K1PER0_9BACT</name>
<dbReference type="Gene3D" id="1.25.40.10">
    <property type="entry name" value="Tetratricopeptide repeat domain"/>
    <property type="match status" value="3"/>
</dbReference>
<dbReference type="InterPro" id="IPR011990">
    <property type="entry name" value="TPR-like_helical_dom_sf"/>
</dbReference>
<protein>
    <submittedName>
        <fullName evidence="2">Uncharacterized protein</fullName>
    </submittedName>
</protein>
<sequence length="1058" mass="125862">MINIKILDPVFKPLLIKPYHHYREKLLNSLINNKSKNYILIKAPSGYGKSITFSMYFDKLNASKVWISCPQDYFDFDIFLNHLIYTLSKTINLKIFNDDSKNNISFFTEEEKVVELLNAFSSFKEEIFIFVDSFENVIFEGKNENLLKLLLNFIPQNVHFLFTTNQEFPIPLTKFAMANNVYTIQEEELKFSFDELKNYISTKKINLSEENLLELYQLTDGIPTFINILTTYIETTDLKKYDELIDSAKKIDEYINLLTEVLSEDLREYLKVFSLMNEIEPKICKAYFNLKNDEKVHESFEKLYDLNMLEKKDPHYYYMNEIFRRTISKGIGEREKSDICQTLFNIYQKEHDYYGQFHCLLNMKDLEKAYDFFFNHSELLIKDFSIIKKWLDSIPTSFFTNNIELYYYRGVIEEKYSMFDEALADYRLVKDNLDKISDKSILENIDTQIIGIYWHQEKYEKVIEMGNELLKSIPNENYQSLTSLYNLLGTSYSNLSKLNEGKMYLNKAMELCERFNYIGMKPWLLNNLAYNIFLIEGNLESAENFFIKSLKSFEDLKDLYGKALLNANLTDFYIETQKYDKAKEHLKAYEDIYLETKNIAYLPVLKILQAKLEVEKNELKSAKKSLMEAENYYSRSKFLQANYYFVQSQYLLKKGELKESFSTVEKAIKIGKTIFNKYQILNFELQKVRLLIHLKQFEKALSYIGKIIQIAKEGKAKLILTQALLLKLFLSKSFNLSSYNEDLKTFNELLSDNNYQFILQKYPEITSSIEDLIEVNSGVKSPSLDTSFKLRFEDAQEISYLESKKALYPKIYLFGEFRLVCGDKVLTMRKVRNQKALELFKFLTLNYDQWIIQDVIIENFWPNLPFEKSRQSLYVALHDIRKRFQEFGLVEEYILQKNKNYKFNSNKVYYLDYEDFILHFEEGNNLFKNKQYLKAKEHYLKAKKLYSYGLLPSNIYDDWAIPKIEDAEKSYLSILAILYSLEKEKDIEMAENYLDEYLRIEPFADEMNIEYINLLLKKGERKKALDYYKYINELYKKELGTAFNSKEISYFVKEFQIY</sequence>
<dbReference type="InterPro" id="IPR016032">
    <property type="entry name" value="Sig_transdc_resp-reg_C-effctor"/>
</dbReference>
<organism evidence="2 3">
    <name type="scientific">Petrotoga mexicana DSM 14811</name>
    <dbReference type="NCBI Taxonomy" id="1122954"/>
    <lineage>
        <taxon>Bacteria</taxon>
        <taxon>Thermotogati</taxon>
        <taxon>Thermotogota</taxon>
        <taxon>Thermotogae</taxon>
        <taxon>Petrotogales</taxon>
        <taxon>Petrotogaceae</taxon>
        <taxon>Petrotoga</taxon>
    </lineage>
</organism>
<dbReference type="GO" id="GO:0006355">
    <property type="term" value="P:regulation of DNA-templated transcription"/>
    <property type="evidence" value="ECO:0007669"/>
    <property type="project" value="InterPro"/>
</dbReference>
<gene>
    <name evidence="2" type="ORF">X927_01415</name>
</gene>
<dbReference type="PANTHER" id="PTHR35807:SF2">
    <property type="entry name" value="TRANSCRIPTIONAL ACTIVATOR DOMAIN"/>
    <property type="match status" value="1"/>
</dbReference>
<dbReference type="SUPFAM" id="SSF52540">
    <property type="entry name" value="P-loop containing nucleoside triphosphate hydrolases"/>
    <property type="match status" value="1"/>
</dbReference>
<evidence type="ECO:0000313" key="3">
    <source>
        <dbReference type="Proteomes" id="UP000236604"/>
    </source>
</evidence>
<dbReference type="SUPFAM" id="SSF48452">
    <property type="entry name" value="TPR-like"/>
    <property type="match status" value="3"/>
</dbReference>
<dbReference type="Proteomes" id="UP000236604">
    <property type="component" value="Unassembled WGS sequence"/>
</dbReference>
<dbReference type="AlphaFoldDB" id="A0A2K1PER0"/>
<dbReference type="InterPro" id="IPR019734">
    <property type="entry name" value="TPR_rpt"/>
</dbReference>
<dbReference type="RefSeq" id="WP_103076325.1">
    <property type="nucleotide sequence ID" value="NZ_AZRN01000004.1"/>
</dbReference>